<keyword evidence="1" id="KW-0347">Helicase</keyword>
<dbReference type="Proteomes" id="UP000662914">
    <property type="component" value="Chromosome"/>
</dbReference>
<evidence type="ECO:0000313" key="1">
    <source>
        <dbReference type="EMBL" id="BBO21245.1"/>
    </source>
</evidence>
<keyword evidence="1" id="KW-0547">Nucleotide-binding</keyword>
<dbReference type="KEGG" id="ddz:DSYM_19440"/>
<dbReference type="GO" id="GO:0004386">
    <property type="term" value="F:helicase activity"/>
    <property type="evidence" value="ECO:0007669"/>
    <property type="project" value="UniProtKB-KW"/>
</dbReference>
<gene>
    <name evidence="1" type="ORF">DSYM_19440</name>
</gene>
<organism evidence="1 2">
    <name type="scientific">Candidatus Desulfobacillus denitrificans</name>
    <dbReference type="NCBI Taxonomy" id="2608985"/>
    <lineage>
        <taxon>Bacteria</taxon>
        <taxon>Pseudomonadati</taxon>
        <taxon>Pseudomonadota</taxon>
        <taxon>Betaproteobacteria</taxon>
        <taxon>Candidatus Desulfobacillus</taxon>
    </lineage>
</organism>
<sequence>MTAFTEPISEEAALAWLEALGYAVLHGPDVAADERGAECAAPLYRDVVPKIPIANESRAKVVERQVEKAA</sequence>
<reference evidence="1" key="1">
    <citation type="journal article" name="DNA Res.">
        <title>The physiological potential of anammox bacteria as revealed by their core genome structure.</title>
        <authorList>
            <person name="Okubo T."/>
            <person name="Toyoda A."/>
            <person name="Fukuhara K."/>
            <person name="Uchiyama I."/>
            <person name="Harigaya Y."/>
            <person name="Kuroiwa M."/>
            <person name="Suzuki T."/>
            <person name="Murakami Y."/>
            <person name="Suwa Y."/>
            <person name="Takami H."/>
        </authorList>
    </citation>
    <scope>NUCLEOTIDE SEQUENCE</scope>
    <source>
        <strain evidence="1">317325-3</strain>
    </source>
</reference>
<dbReference type="EMBL" id="AP021857">
    <property type="protein sequence ID" value="BBO21245.1"/>
    <property type="molecule type" value="Genomic_DNA"/>
</dbReference>
<keyword evidence="1" id="KW-0067">ATP-binding</keyword>
<evidence type="ECO:0000313" key="2">
    <source>
        <dbReference type="Proteomes" id="UP000662914"/>
    </source>
</evidence>
<protein>
    <submittedName>
        <fullName evidence="1">DEAD/DEAH box helicase</fullName>
    </submittedName>
</protein>
<dbReference type="AlphaFoldDB" id="A0A809RA75"/>
<proteinExistence type="predicted"/>
<accession>A0A809RA75</accession>
<name>A0A809RA75_9PROT</name>
<keyword evidence="1" id="KW-0378">Hydrolase</keyword>